<evidence type="ECO:0000256" key="2">
    <source>
        <dbReference type="ARBA" id="ARBA00022490"/>
    </source>
</evidence>
<keyword evidence="7 9" id="KW-0010">Activator</keyword>
<dbReference type="Gene3D" id="1.10.10.10">
    <property type="entry name" value="Winged helix-like DNA-binding domain superfamily/Winged helix DNA-binding domain"/>
    <property type="match status" value="1"/>
</dbReference>
<evidence type="ECO:0000313" key="10">
    <source>
        <dbReference type="EMBL" id="ARJ04230.1"/>
    </source>
</evidence>
<dbReference type="GO" id="GO:0003677">
    <property type="term" value="F:DNA binding"/>
    <property type="evidence" value="ECO:0007669"/>
    <property type="project" value="UniProtKB-KW"/>
</dbReference>
<dbReference type="SUPFAM" id="SSF52172">
    <property type="entry name" value="CheY-like"/>
    <property type="match status" value="1"/>
</dbReference>
<keyword evidence="2 9" id="KW-0963">Cytoplasm</keyword>
<dbReference type="PIRSF" id="PIRSF006171">
    <property type="entry name" value="RR_citrat_malat"/>
    <property type="match status" value="1"/>
</dbReference>
<protein>
    <recommendedName>
        <fullName evidence="9">Transcriptional regulatory protein</fullName>
    </recommendedName>
</protein>
<reference evidence="10 11" key="1">
    <citation type="submission" date="2017-04" db="EMBL/GenBank/DDBJ databases">
        <authorList>
            <person name="Afonso C.L."/>
            <person name="Miller P.J."/>
            <person name="Scott M.A."/>
            <person name="Spackman E."/>
            <person name="Goraichik I."/>
            <person name="Dimitrov K.M."/>
            <person name="Suarez D.L."/>
            <person name="Swayne D.E."/>
        </authorList>
    </citation>
    <scope>NUCLEOTIDE SEQUENCE [LARGE SCALE GENOMIC DNA]</scope>
    <source>
        <strain evidence="11">XA(T)</strain>
    </source>
</reference>
<gene>
    <name evidence="10" type="ORF">B5808_02550</name>
</gene>
<dbReference type="Gene3D" id="3.40.50.2300">
    <property type="match status" value="1"/>
</dbReference>
<name>A0A1X9LQQ2_9MICO</name>
<dbReference type="SMART" id="SM00448">
    <property type="entry name" value="REC"/>
    <property type="match status" value="1"/>
</dbReference>
<dbReference type="SUPFAM" id="SSF46785">
    <property type="entry name" value="Winged helix' DNA-binding domain"/>
    <property type="match status" value="1"/>
</dbReference>
<dbReference type="InterPro" id="IPR005471">
    <property type="entry name" value="Tscrpt_reg_IclR_N"/>
</dbReference>
<dbReference type="InterPro" id="IPR011006">
    <property type="entry name" value="CheY-like_superfamily"/>
</dbReference>
<dbReference type="InterPro" id="IPR036388">
    <property type="entry name" value="WH-like_DNA-bd_sf"/>
</dbReference>
<evidence type="ECO:0000256" key="6">
    <source>
        <dbReference type="ARBA" id="ARBA00023125"/>
    </source>
</evidence>
<keyword evidence="5 9" id="KW-0805">Transcription regulation</keyword>
<dbReference type="InterPro" id="IPR001789">
    <property type="entry name" value="Sig_transdc_resp-reg_receiver"/>
</dbReference>
<keyword evidence="3" id="KW-0597">Phosphoprotein</keyword>
<comment type="subcellular location">
    <subcellularLocation>
        <location evidence="1 9">Cytoplasm</location>
    </subcellularLocation>
</comment>
<dbReference type="GO" id="GO:0000156">
    <property type="term" value="F:phosphorelay response regulator activity"/>
    <property type="evidence" value="ECO:0007669"/>
    <property type="project" value="TreeGrafter"/>
</dbReference>
<evidence type="ECO:0000256" key="9">
    <source>
        <dbReference type="PIRNR" id="PIRNR006171"/>
    </source>
</evidence>
<dbReference type="Pfam" id="PF09339">
    <property type="entry name" value="HTH_IclR"/>
    <property type="match status" value="1"/>
</dbReference>
<dbReference type="AlphaFoldDB" id="A0A1X9LQQ2"/>
<sequence length="232" mass="24872">MTDAIGVLVVEDDEHTREVNARFVERVPGFVLAATAPDANSALRTLRADRDSGHPEISLVLLDMNLPDGHGLDVCRRLRASAIDIDVIAVTAASDVATVRAAVSLGIVQYLIKPFTFASFTERLEGYREFVTGVDATGTATQSEIDHAFASLRRGSSASALAKGLSDETMSRVLAVVRGESEVSATEVAARAGLSRVSARRYLEHLVDAGALSRSTHQNGPGRPEIRYARTR</sequence>
<dbReference type="Pfam" id="PF00072">
    <property type="entry name" value="Response_reg"/>
    <property type="match status" value="1"/>
</dbReference>
<dbReference type="GO" id="GO:0003700">
    <property type="term" value="F:DNA-binding transcription factor activity"/>
    <property type="evidence" value="ECO:0007669"/>
    <property type="project" value="InterPro"/>
</dbReference>
<evidence type="ECO:0000256" key="3">
    <source>
        <dbReference type="ARBA" id="ARBA00022553"/>
    </source>
</evidence>
<evidence type="ECO:0000256" key="4">
    <source>
        <dbReference type="ARBA" id="ARBA00023012"/>
    </source>
</evidence>
<dbReference type="GO" id="GO:0005737">
    <property type="term" value="C:cytoplasm"/>
    <property type="evidence" value="ECO:0007669"/>
    <property type="project" value="UniProtKB-SubCell"/>
</dbReference>
<dbReference type="KEGG" id="cphy:B5808_02550"/>
<dbReference type="Proteomes" id="UP000192775">
    <property type="component" value="Chromosome"/>
</dbReference>
<dbReference type="InterPro" id="IPR024187">
    <property type="entry name" value="Sig_transdc_resp-reg_cit/mal"/>
</dbReference>
<dbReference type="InterPro" id="IPR036390">
    <property type="entry name" value="WH_DNA-bd_sf"/>
</dbReference>
<keyword evidence="6 9" id="KW-0238">DNA-binding</keyword>
<evidence type="ECO:0000256" key="8">
    <source>
        <dbReference type="ARBA" id="ARBA00023163"/>
    </source>
</evidence>
<evidence type="ECO:0000313" key="11">
    <source>
        <dbReference type="Proteomes" id="UP000192775"/>
    </source>
</evidence>
<evidence type="ECO:0000256" key="7">
    <source>
        <dbReference type="ARBA" id="ARBA00023159"/>
    </source>
</evidence>
<keyword evidence="8 9" id="KW-0804">Transcription</keyword>
<dbReference type="PROSITE" id="PS50110">
    <property type="entry name" value="RESPONSE_REGULATORY"/>
    <property type="match status" value="1"/>
</dbReference>
<evidence type="ECO:0000256" key="1">
    <source>
        <dbReference type="ARBA" id="ARBA00004496"/>
    </source>
</evidence>
<dbReference type="EMBL" id="CP020715">
    <property type="protein sequence ID" value="ARJ04230.1"/>
    <property type="molecule type" value="Genomic_DNA"/>
</dbReference>
<accession>A0A1X9LQQ2</accession>
<keyword evidence="4 9" id="KW-0902">Two-component regulatory system</keyword>
<proteinExistence type="predicted"/>
<dbReference type="STRING" id="1619308.B5808_02550"/>
<organism evidence="10 11">
    <name type="scientific">Cnuibacter physcomitrellae</name>
    <dbReference type="NCBI Taxonomy" id="1619308"/>
    <lineage>
        <taxon>Bacteria</taxon>
        <taxon>Bacillati</taxon>
        <taxon>Actinomycetota</taxon>
        <taxon>Actinomycetes</taxon>
        <taxon>Micrococcales</taxon>
        <taxon>Microbacteriaceae</taxon>
        <taxon>Cnuibacter</taxon>
    </lineage>
</organism>
<keyword evidence="11" id="KW-1185">Reference proteome</keyword>
<evidence type="ECO:0000256" key="5">
    <source>
        <dbReference type="ARBA" id="ARBA00023015"/>
    </source>
</evidence>
<dbReference type="PANTHER" id="PTHR45526">
    <property type="entry name" value="TRANSCRIPTIONAL REGULATORY PROTEIN DPIA"/>
    <property type="match status" value="1"/>
</dbReference>
<dbReference type="RefSeq" id="WP_085018151.1">
    <property type="nucleotide sequence ID" value="NZ_BMHD01000001.1"/>
</dbReference>
<dbReference type="InterPro" id="IPR051271">
    <property type="entry name" value="2C-system_Tx_regulators"/>
</dbReference>
<dbReference type="PANTHER" id="PTHR45526:SF1">
    <property type="entry name" value="TRANSCRIPTIONAL REGULATORY PROTEIN DCUR-RELATED"/>
    <property type="match status" value="1"/>
</dbReference>